<sequence length="430" mass="47360">MNNSFEIKYILKCLELVEVRLNWGPSSEWTTYDFEKLSGIIAETTGVTLSITTLKRLWGKLKYNNIPAVTTLNTLAQFAGYNSWREFKQQVPLHSVADIPLESEQVTVLPPVRKVLSRRWMLGVMGILPLLLIGYLLLSSNKKPGKPLNPAAFEFSSNKIMSTGVPNSVIFHYNALAAGAADSVFISQSWDTSRKVAVPREENTRSSIYYAPGYYRAKLMVNKQIVKEHDLMIASNGWLALLEAGPGTPYYFKKTDIEKDSGVAVNKALLAASGIQTLPTPPALRFFNVRDMGDLDNYNFTFETTLKSDFKEGTAACQRIQVLILCKNDLIFIPLCAKGCVGELSLYAAGTTLNSQSADLSGLGCTPEEWTTLKVSAVDGKMQVWVNGKAAASLTMAHAPTGIVGLQYRFNGTGAIKDTRFTQHGKTIVF</sequence>
<comment type="caution">
    <text evidence="2">The sequence shown here is derived from an EMBL/GenBank/DDBJ whole genome shotgun (WGS) entry which is preliminary data.</text>
</comment>
<dbReference type="RefSeq" id="WP_145672954.1">
    <property type="nucleotide sequence ID" value="NZ_VIWO01000008.1"/>
</dbReference>
<gene>
    <name evidence="2" type="ORF">FHW36_10889</name>
</gene>
<accession>A0A561PC80</accession>
<name>A0A561PC80_9BACT</name>
<keyword evidence="1" id="KW-0812">Transmembrane</keyword>
<evidence type="ECO:0000256" key="1">
    <source>
        <dbReference type="SAM" id="Phobius"/>
    </source>
</evidence>
<reference evidence="2 3" key="1">
    <citation type="submission" date="2019-06" db="EMBL/GenBank/DDBJ databases">
        <title>Sorghum-associated microbial communities from plants grown in Nebraska, USA.</title>
        <authorList>
            <person name="Schachtman D."/>
        </authorList>
    </citation>
    <scope>NUCLEOTIDE SEQUENCE [LARGE SCALE GENOMIC DNA]</scope>
    <source>
        <strain evidence="2 3">1209</strain>
    </source>
</reference>
<dbReference type="EMBL" id="VIWO01000008">
    <property type="protein sequence ID" value="TWF35733.1"/>
    <property type="molecule type" value="Genomic_DNA"/>
</dbReference>
<dbReference type="Proteomes" id="UP000320811">
    <property type="component" value="Unassembled WGS sequence"/>
</dbReference>
<feature type="transmembrane region" description="Helical" evidence="1">
    <location>
        <begin position="120"/>
        <end position="138"/>
    </location>
</feature>
<keyword evidence="1" id="KW-1133">Transmembrane helix</keyword>
<keyword evidence="3" id="KW-1185">Reference proteome</keyword>
<organism evidence="2 3">
    <name type="scientific">Chitinophaga polysaccharea</name>
    <dbReference type="NCBI Taxonomy" id="1293035"/>
    <lineage>
        <taxon>Bacteria</taxon>
        <taxon>Pseudomonadati</taxon>
        <taxon>Bacteroidota</taxon>
        <taxon>Chitinophagia</taxon>
        <taxon>Chitinophagales</taxon>
        <taxon>Chitinophagaceae</taxon>
        <taxon>Chitinophaga</taxon>
    </lineage>
</organism>
<dbReference type="OrthoDB" id="639802at2"/>
<dbReference type="Gene3D" id="2.60.120.560">
    <property type="entry name" value="Exo-inulinase, domain 1"/>
    <property type="match status" value="1"/>
</dbReference>
<proteinExistence type="predicted"/>
<protein>
    <submittedName>
        <fullName evidence="2">Uncharacterized protein</fullName>
    </submittedName>
</protein>
<dbReference type="AlphaFoldDB" id="A0A561PC80"/>
<evidence type="ECO:0000313" key="3">
    <source>
        <dbReference type="Proteomes" id="UP000320811"/>
    </source>
</evidence>
<evidence type="ECO:0000313" key="2">
    <source>
        <dbReference type="EMBL" id="TWF35733.1"/>
    </source>
</evidence>
<keyword evidence="1" id="KW-0472">Membrane</keyword>